<dbReference type="EMBL" id="PYHR01000002">
    <property type="protein sequence ID" value="PWD51996.1"/>
    <property type="molecule type" value="Genomic_DNA"/>
</dbReference>
<evidence type="ECO:0000313" key="2">
    <source>
        <dbReference type="Proteomes" id="UP000245166"/>
    </source>
</evidence>
<comment type="caution">
    <text evidence="1">The sequence shown here is derived from an EMBL/GenBank/DDBJ whole genome shotgun (WGS) entry which is preliminary data.</text>
</comment>
<protein>
    <submittedName>
        <fullName evidence="1">Uncharacterized protein</fullName>
    </submittedName>
</protein>
<gene>
    <name evidence="1" type="ORF">C8046_16450</name>
</gene>
<proteinExistence type="predicted"/>
<keyword evidence="2" id="KW-1185">Reference proteome</keyword>
<dbReference type="AlphaFoldDB" id="A0A2U1ZYD3"/>
<accession>A0A2U1ZYD3</accession>
<organism evidence="1 2">
    <name type="scientific">Serinibacter arcticus</name>
    <dbReference type="NCBI Taxonomy" id="1655435"/>
    <lineage>
        <taxon>Bacteria</taxon>
        <taxon>Bacillati</taxon>
        <taxon>Actinomycetota</taxon>
        <taxon>Actinomycetes</taxon>
        <taxon>Micrococcales</taxon>
        <taxon>Beutenbergiaceae</taxon>
        <taxon>Serinibacter</taxon>
    </lineage>
</organism>
<evidence type="ECO:0000313" key="1">
    <source>
        <dbReference type="EMBL" id="PWD51996.1"/>
    </source>
</evidence>
<name>A0A2U1ZYD3_9MICO</name>
<sequence>MERIIPVEYSPEIARAPSTATVIWPMKYPNVMAEAPKLPALPGSPAPPMSPARAETEAAKIAEMPTMPSTVRPRVHHVERSVVSLIHSERRRWRKVTRPTAAVAEGRRDAGAAVGVLSAVMPQLLPGRGCRRSGTRPRRP</sequence>
<dbReference type="Proteomes" id="UP000245166">
    <property type="component" value="Unassembled WGS sequence"/>
</dbReference>
<reference evidence="1 2" key="1">
    <citation type="submission" date="2018-03" db="EMBL/GenBank/DDBJ databases">
        <title>Genome assembly of novel Miniimonas species PCH200.</title>
        <authorList>
            <person name="Thakur V."/>
            <person name="Kumar V."/>
            <person name="Singh D."/>
        </authorList>
    </citation>
    <scope>NUCLEOTIDE SEQUENCE [LARGE SCALE GENOMIC DNA]</scope>
    <source>
        <strain evidence="1 2">PCH200</strain>
    </source>
</reference>